<keyword evidence="2" id="KW-1133">Transmembrane helix</keyword>
<feature type="transmembrane region" description="Helical" evidence="2">
    <location>
        <begin position="77"/>
        <end position="100"/>
    </location>
</feature>
<name>A0A4Y9M890_9BRAD</name>
<keyword evidence="2" id="KW-0472">Membrane</keyword>
<proteinExistence type="predicted"/>
<keyword evidence="4" id="KW-1185">Reference proteome</keyword>
<evidence type="ECO:0000313" key="4">
    <source>
        <dbReference type="Proteomes" id="UP000297966"/>
    </source>
</evidence>
<organism evidence="3 4">
    <name type="scientific">Bradyrhizobium niftali</name>
    <dbReference type="NCBI Taxonomy" id="2560055"/>
    <lineage>
        <taxon>Bacteria</taxon>
        <taxon>Pseudomonadati</taxon>
        <taxon>Pseudomonadota</taxon>
        <taxon>Alphaproteobacteria</taxon>
        <taxon>Hyphomicrobiales</taxon>
        <taxon>Nitrobacteraceae</taxon>
        <taxon>Bradyrhizobium</taxon>
    </lineage>
</organism>
<evidence type="ECO:0000256" key="1">
    <source>
        <dbReference type="SAM" id="MobiDB-lite"/>
    </source>
</evidence>
<dbReference type="OrthoDB" id="7998839at2"/>
<dbReference type="EMBL" id="SPQT01000001">
    <property type="protein sequence ID" value="TFV51444.1"/>
    <property type="molecule type" value="Genomic_DNA"/>
</dbReference>
<gene>
    <name evidence="3" type="ORF">E4K65_01705</name>
</gene>
<reference evidence="3 4" key="1">
    <citation type="submission" date="2019-03" db="EMBL/GenBank/DDBJ databases">
        <title>Bradyrhizobium diversity isolated from nodules of Chamaecrista fasciculata.</title>
        <authorList>
            <person name="Klepa M.S."/>
            <person name="Urquiaga M.O."/>
            <person name="Hungria M."/>
            <person name="Delamuta J.R."/>
        </authorList>
    </citation>
    <scope>NUCLEOTIDE SEQUENCE [LARGE SCALE GENOMIC DNA]</scope>
    <source>
        <strain evidence="3 4">CNPSo 3448</strain>
    </source>
</reference>
<feature type="region of interest" description="Disordered" evidence="1">
    <location>
        <begin position="1"/>
        <end position="20"/>
    </location>
</feature>
<dbReference type="Proteomes" id="UP000297966">
    <property type="component" value="Unassembled WGS sequence"/>
</dbReference>
<keyword evidence="2" id="KW-0812">Transmembrane</keyword>
<protein>
    <submittedName>
        <fullName evidence="3">Uncharacterized protein</fullName>
    </submittedName>
</protein>
<dbReference type="AlphaFoldDB" id="A0A4Y9M890"/>
<comment type="caution">
    <text evidence="3">The sequence shown here is derived from an EMBL/GenBank/DDBJ whole genome shotgun (WGS) entry which is preliminary data.</text>
</comment>
<sequence length="121" mass="13145">MGRKKKTVVPGASDGRSFPVEAQKRQSLPLPFGAETTTFRSEFDGLAQAMERTGFEPFGEQLVSATDTQPKSRASKLLLRAGTTLFWSLVAGIVLARAAFFEPGIYDGFSRVASLAKNLIF</sequence>
<evidence type="ECO:0000313" key="3">
    <source>
        <dbReference type="EMBL" id="TFV51444.1"/>
    </source>
</evidence>
<accession>A0A4Y9M890</accession>
<evidence type="ECO:0000256" key="2">
    <source>
        <dbReference type="SAM" id="Phobius"/>
    </source>
</evidence>